<dbReference type="PANTHER" id="PTHR43884">
    <property type="entry name" value="ACYL-COA DEHYDROGENASE"/>
    <property type="match status" value="1"/>
</dbReference>
<dbReference type="Gene3D" id="2.40.110.10">
    <property type="entry name" value="Butyryl-CoA Dehydrogenase, subunit A, domain 2"/>
    <property type="match status" value="1"/>
</dbReference>
<dbReference type="SUPFAM" id="SSF56645">
    <property type="entry name" value="Acyl-CoA dehydrogenase NM domain-like"/>
    <property type="match status" value="1"/>
</dbReference>
<dbReference type="AlphaFoldDB" id="A0A1I4X645"/>
<protein>
    <recommendedName>
        <fullName evidence="3">Acyl-CoA dehydrogenase</fullName>
    </recommendedName>
</protein>
<sequence>MHSSIIQQKLFGAKEIPADVINHIYKERWLQIWVPKKYGGLGLNFTNGLKLLKSLAFIDGSLGWMVTLCAGANYFSRNLKPEIAQELFKDNFTCFGGSGAIGGTAEKMNDFYLINGKWTFATGAPHLSHFTLNAVVTENDQPVLNENGKELIRSFIIPKDQVEIIADWKAMGMQATGTFSFTVDAILVDANHSFIYNEFYTDAVLDRIPFRIFADLTLLVNYLGMAEHFVDETEKIRPQLDLLAFRNYIFSEENKTYLFADKIETLLENQQEITADVQTEIHQFSETLVATLSHKILDLYFQLGIKASHTNEPIHQIFRDYFTATQHVNFRRVYI</sequence>
<dbReference type="InterPro" id="IPR009100">
    <property type="entry name" value="AcylCoA_DH/oxidase_NM_dom_sf"/>
</dbReference>
<dbReference type="GO" id="GO:0003995">
    <property type="term" value="F:acyl-CoA dehydrogenase activity"/>
    <property type="evidence" value="ECO:0007669"/>
    <property type="project" value="TreeGrafter"/>
</dbReference>
<dbReference type="InterPro" id="IPR046373">
    <property type="entry name" value="Acyl-CoA_Oxase/DH_mid-dom_sf"/>
</dbReference>
<name>A0A1I4X645_9FLAO</name>
<dbReference type="PANTHER" id="PTHR43884:SF12">
    <property type="entry name" value="ISOVALERYL-COA DEHYDROGENASE, MITOCHONDRIAL-RELATED"/>
    <property type="match status" value="1"/>
</dbReference>
<dbReference type="RefSeq" id="WP_091518485.1">
    <property type="nucleotide sequence ID" value="NZ_FOVI01000002.1"/>
</dbReference>
<dbReference type="EMBL" id="FOVI01000002">
    <property type="protein sequence ID" value="SFN21354.1"/>
    <property type="molecule type" value="Genomic_DNA"/>
</dbReference>
<proteinExistence type="predicted"/>
<accession>A0A1I4X645</accession>
<keyword evidence="2" id="KW-1185">Reference proteome</keyword>
<reference evidence="2" key="1">
    <citation type="submission" date="2016-10" db="EMBL/GenBank/DDBJ databases">
        <authorList>
            <person name="Varghese N."/>
            <person name="Submissions S."/>
        </authorList>
    </citation>
    <scope>NUCLEOTIDE SEQUENCE [LARGE SCALE GENOMIC DNA]</scope>
    <source>
        <strain evidence="2">DS-12</strain>
    </source>
</reference>
<gene>
    <name evidence="1" type="ORF">SAMN05421741_102137</name>
</gene>
<dbReference type="OrthoDB" id="1170793at2"/>
<dbReference type="STRING" id="913024.SAMN05421741_102137"/>
<dbReference type="Gene3D" id="1.10.540.10">
    <property type="entry name" value="Acyl-CoA dehydrogenase/oxidase, N-terminal domain"/>
    <property type="match status" value="1"/>
</dbReference>
<evidence type="ECO:0008006" key="3">
    <source>
        <dbReference type="Google" id="ProtNLM"/>
    </source>
</evidence>
<dbReference type="InterPro" id="IPR037069">
    <property type="entry name" value="AcylCoA_DH/ox_N_sf"/>
</dbReference>
<dbReference type="Proteomes" id="UP000199036">
    <property type="component" value="Unassembled WGS sequence"/>
</dbReference>
<organism evidence="1 2">
    <name type="scientific">Paenimyroides ummariense</name>
    <dbReference type="NCBI Taxonomy" id="913024"/>
    <lineage>
        <taxon>Bacteria</taxon>
        <taxon>Pseudomonadati</taxon>
        <taxon>Bacteroidota</taxon>
        <taxon>Flavobacteriia</taxon>
        <taxon>Flavobacteriales</taxon>
        <taxon>Flavobacteriaceae</taxon>
        <taxon>Paenimyroides</taxon>
    </lineage>
</organism>
<evidence type="ECO:0000313" key="2">
    <source>
        <dbReference type="Proteomes" id="UP000199036"/>
    </source>
</evidence>
<evidence type="ECO:0000313" key="1">
    <source>
        <dbReference type="EMBL" id="SFN21354.1"/>
    </source>
</evidence>
<dbReference type="GO" id="GO:0050660">
    <property type="term" value="F:flavin adenine dinucleotide binding"/>
    <property type="evidence" value="ECO:0007669"/>
    <property type="project" value="InterPro"/>
</dbReference>